<organism evidence="1 2">
    <name type="scientific">Candidatus Hakubella thermalkaliphila</name>
    <dbReference type="NCBI Taxonomy" id="2754717"/>
    <lineage>
        <taxon>Bacteria</taxon>
        <taxon>Bacillati</taxon>
        <taxon>Actinomycetota</taxon>
        <taxon>Actinomycetota incertae sedis</taxon>
        <taxon>Candidatus Hakubellales</taxon>
        <taxon>Candidatus Hakubellaceae</taxon>
        <taxon>Candidatus Hakubella</taxon>
    </lineage>
</organism>
<feature type="non-terminal residue" evidence="1">
    <location>
        <position position="1"/>
    </location>
</feature>
<dbReference type="Proteomes" id="UP000568877">
    <property type="component" value="Unassembled WGS sequence"/>
</dbReference>
<reference evidence="1 2" key="1">
    <citation type="journal article" date="2020" name="Front. Microbiol.">
        <title>Single-cell genomics of novel Actinobacteria with the Wood-Ljungdahl pathway discovered in a serpentinizing system.</title>
        <authorList>
            <person name="Merino N."/>
            <person name="Kawai M."/>
            <person name="Boyd E.S."/>
            <person name="Colman D.R."/>
            <person name="McGlynn S.E."/>
            <person name="Nealson K.H."/>
            <person name="Kurokawa K."/>
            <person name="Hongoh Y."/>
        </authorList>
    </citation>
    <scope>NUCLEOTIDE SEQUENCE [LARGE SCALE GENOMIC DNA]</scope>
    <source>
        <strain evidence="1 2">S42</strain>
    </source>
</reference>
<dbReference type="EMBL" id="BLSA01000925">
    <property type="protein sequence ID" value="GFP34069.1"/>
    <property type="molecule type" value="Genomic_DNA"/>
</dbReference>
<proteinExistence type="predicted"/>
<name>A0A6V8PNB9_9ACTN</name>
<dbReference type="AlphaFoldDB" id="A0A6V8PNB9"/>
<accession>A0A6V8PNB9</accession>
<gene>
    <name evidence="1" type="ORF">HKBW3S42_02409</name>
</gene>
<evidence type="ECO:0000313" key="1">
    <source>
        <dbReference type="EMBL" id="GFP34069.1"/>
    </source>
</evidence>
<protein>
    <submittedName>
        <fullName evidence="1">Uncharacterized protein</fullName>
    </submittedName>
</protein>
<comment type="caution">
    <text evidence="1">The sequence shown here is derived from an EMBL/GenBank/DDBJ whole genome shotgun (WGS) entry which is preliminary data.</text>
</comment>
<sequence>LRAVEEVLTEIGAINKKNRTGIQ</sequence>
<evidence type="ECO:0000313" key="2">
    <source>
        <dbReference type="Proteomes" id="UP000568877"/>
    </source>
</evidence>